<sequence length="61" mass="6608">MAETHSRRGGKAASTPAWRSPRLWAPASKRLRCQIFVSSISMHLHTPGGQCCGLDAISARC</sequence>
<organism evidence="1 2">
    <name type="scientific">Colocasia esculenta</name>
    <name type="common">Wild taro</name>
    <name type="synonym">Arum esculentum</name>
    <dbReference type="NCBI Taxonomy" id="4460"/>
    <lineage>
        <taxon>Eukaryota</taxon>
        <taxon>Viridiplantae</taxon>
        <taxon>Streptophyta</taxon>
        <taxon>Embryophyta</taxon>
        <taxon>Tracheophyta</taxon>
        <taxon>Spermatophyta</taxon>
        <taxon>Magnoliopsida</taxon>
        <taxon>Liliopsida</taxon>
        <taxon>Araceae</taxon>
        <taxon>Aroideae</taxon>
        <taxon>Colocasieae</taxon>
        <taxon>Colocasia</taxon>
    </lineage>
</organism>
<dbReference type="AlphaFoldDB" id="A0A843TZ59"/>
<name>A0A843TZ59_COLES</name>
<protein>
    <submittedName>
        <fullName evidence="1">Uncharacterized protein</fullName>
    </submittedName>
</protein>
<comment type="caution">
    <text evidence="1">The sequence shown here is derived from an EMBL/GenBank/DDBJ whole genome shotgun (WGS) entry which is preliminary data.</text>
</comment>
<keyword evidence="2" id="KW-1185">Reference proteome</keyword>
<evidence type="ECO:0000313" key="1">
    <source>
        <dbReference type="EMBL" id="MQL74594.1"/>
    </source>
</evidence>
<accession>A0A843TZ59</accession>
<evidence type="ECO:0000313" key="2">
    <source>
        <dbReference type="Proteomes" id="UP000652761"/>
    </source>
</evidence>
<reference evidence="1" key="1">
    <citation type="submission" date="2017-07" db="EMBL/GenBank/DDBJ databases">
        <title>Taro Niue Genome Assembly and Annotation.</title>
        <authorList>
            <person name="Atibalentja N."/>
            <person name="Keating K."/>
            <person name="Fields C.J."/>
        </authorList>
    </citation>
    <scope>NUCLEOTIDE SEQUENCE</scope>
    <source>
        <strain evidence="1">Niue_2</strain>
        <tissue evidence="1">Leaf</tissue>
    </source>
</reference>
<feature type="non-terminal residue" evidence="1">
    <location>
        <position position="1"/>
    </location>
</feature>
<dbReference type="EMBL" id="NMUH01000216">
    <property type="protein sequence ID" value="MQL74594.1"/>
    <property type="molecule type" value="Genomic_DNA"/>
</dbReference>
<proteinExistence type="predicted"/>
<gene>
    <name evidence="1" type="ORF">Taro_006989</name>
</gene>
<dbReference type="Proteomes" id="UP000652761">
    <property type="component" value="Unassembled WGS sequence"/>
</dbReference>